<dbReference type="InterPro" id="IPR038765">
    <property type="entry name" value="Papain-like_cys_pep_sf"/>
</dbReference>
<name>A0A1Y1LIL6_PHOPY</name>
<comment type="similarity">
    <text evidence="2">Belongs to the peptidase C19 family. USP10 subfamily.</text>
</comment>
<dbReference type="InterPro" id="IPR001394">
    <property type="entry name" value="Peptidase_C19_UCH"/>
</dbReference>
<keyword evidence="4" id="KW-0645">Protease</keyword>
<dbReference type="EC" id="3.4.19.12" evidence="3"/>
<reference evidence="9" key="1">
    <citation type="journal article" date="2016" name="Sci. Rep.">
        <title>Molecular characterization of firefly nuptial gifts: a multi-omics approach sheds light on postcopulatory sexual selection.</title>
        <authorList>
            <person name="Al-Wathiqui N."/>
            <person name="Fallon T.R."/>
            <person name="South A."/>
            <person name="Weng J.K."/>
            <person name="Lewis S.M."/>
        </authorList>
    </citation>
    <scope>NUCLEOTIDE SEQUENCE</scope>
</reference>
<comment type="catalytic activity">
    <reaction evidence="1">
        <text>Thiol-dependent hydrolysis of ester, thioester, amide, peptide and isopeptide bonds formed by the C-terminal Gly of ubiquitin (a 76-residue protein attached to proteins as an intracellular targeting signal).</text>
        <dbReference type="EC" id="3.4.19.12"/>
    </reaction>
</comment>
<dbReference type="PROSITE" id="PS50235">
    <property type="entry name" value="USP_3"/>
    <property type="match status" value="1"/>
</dbReference>
<protein>
    <recommendedName>
        <fullName evidence="3">ubiquitinyl hydrolase 1</fullName>
        <ecNumber evidence="3">3.4.19.12</ecNumber>
    </recommendedName>
</protein>
<evidence type="ECO:0000313" key="9">
    <source>
        <dbReference type="EMBL" id="JAV73492.1"/>
    </source>
</evidence>
<dbReference type="SUPFAM" id="SSF54001">
    <property type="entry name" value="Cysteine proteinases"/>
    <property type="match status" value="1"/>
</dbReference>
<dbReference type="GO" id="GO:0016579">
    <property type="term" value="P:protein deubiquitination"/>
    <property type="evidence" value="ECO:0007669"/>
    <property type="project" value="InterPro"/>
</dbReference>
<dbReference type="PANTHER" id="PTHR24006:SF687">
    <property type="entry name" value="UBIQUITIN CARBOXYL-TERMINAL HYDROLASE 10"/>
    <property type="match status" value="1"/>
</dbReference>
<dbReference type="InterPro" id="IPR028889">
    <property type="entry name" value="USP"/>
</dbReference>
<evidence type="ECO:0000259" key="8">
    <source>
        <dbReference type="PROSITE" id="PS50235"/>
    </source>
</evidence>
<dbReference type="EMBL" id="GEZM01054680">
    <property type="protein sequence ID" value="JAV73492.1"/>
    <property type="molecule type" value="Transcribed_RNA"/>
</dbReference>
<feature type="domain" description="USP" evidence="8">
    <location>
        <begin position="174"/>
        <end position="544"/>
    </location>
</feature>
<dbReference type="AlphaFoldDB" id="A0A1Y1LIL6"/>
<evidence type="ECO:0000256" key="7">
    <source>
        <dbReference type="ARBA" id="ARBA00022807"/>
    </source>
</evidence>
<dbReference type="GO" id="GO:0006508">
    <property type="term" value="P:proteolysis"/>
    <property type="evidence" value="ECO:0007669"/>
    <property type="project" value="UniProtKB-KW"/>
</dbReference>
<organism evidence="9">
    <name type="scientific">Photinus pyralis</name>
    <name type="common">Common eastern firefly</name>
    <name type="synonym">Lampyris pyralis</name>
    <dbReference type="NCBI Taxonomy" id="7054"/>
    <lineage>
        <taxon>Eukaryota</taxon>
        <taxon>Metazoa</taxon>
        <taxon>Ecdysozoa</taxon>
        <taxon>Arthropoda</taxon>
        <taxon>Hexapoda</taxon>
        <taxon>Insecta</taxon>
        <taxon>Pterygota</taxon>
        <taxon>Neoptera</taxon>
        <taxon>Endopterygota</taxon>
        <taxon>Coleoptera</taxon>
        <taxon>Polyphaga</taxon>
        <taxon>Elateriformia</taxon>
        <taxon>Elateroidea</taxon>
        <taxon>Lampyridae</taxon>
        <taxon>Lampyrinae</taxon>
        <taxon>Photinus</taxon>
    </lineage>
</organism>
<evidence type="ECO:0000256" key="4">
    <source>
        <dbReference type="ARBA" id="ARBA00022670"/>
    </source>
</evidence>
<proteinExistence type="inferred from homology"/>
<dbReference type="InterPro" id="IPR018200">
    <property type="entry name" value="USP_CS"/>
</dbReference>
<dbReference type="GO" id="GO:0005829">
    <property type="term" value="C:cytosol"/>
    <property type="evidence" value="ECO:0007669"/>
    <property type="project" value="TreeGrafter"/>
</dbReference>
<evidence type="ECO:0000256" key="3">
    <source>
        <dbReference type="ARBA" id="ARBA00012759"/>
    </source>
</evidence>
<dbReference type="GO" id="GO:0004843">
    <property type="term" value="F:cysteine-type deubiquitinase activity"/>
    <property type="evidence" value="ECO:0007669"/>
    <property type="project" value="UniProtKB-EC"/>
</dbReference>
<evidence type="ECO:0000256" key="1">
    <source>
        <dbReference type="ARBA" id="ARBA00000707"/>
    </source>
</evidence>
<dbReference type="PROSITE" id="PS00973">
    <property type="entry name" value="USP_2"/>
    <property type="match status" value="1"/>
</dbReference>
<dbReference type="GO" id="GO:0005634">
    <property type="term" value="C:nucleus"/>
    <property type="evidence" value="ECO:0007669"/>
    <property type="project" value="TreeGrafter"/>
</dbReference>
<evidence type="ECO:0000256" key="5">
    <source>
        <dbReference type="ARBA" id="ARBA00022786"/>
    </source>
</evidence>
<evidence type="ECO:0000256" key="2">
    <source>
        <dbReference type="ARBA" id="ARBA00005427"/>
    </source>
</evidence>
<dbReference type="GO" id="GO:0030330">
    <property type="term" value="P:DNA damage response, signal transduction by p53 class mediator"/>
    <property type="evidence" value="ECO:0007669"/>
    <property type="project" value="TreeGrafter"/>
</dbReference>
<dbReference type="InterPro" id="IPR050164">
    <property type="entry name" value="Peptidase_C19"/>
</dbReference>
<evidence type="ECO:0000256" key="6">
    <source>
        <dbReference type="ARBA" id="ARBA00022801"/>
    </source>
</evidence>
<dbReference type="PANTHER" id="PTHR24006">
    <property type="entry name" value="UBIQUITIN CARBOXYL-TERMINAL HYDROLASE"/>
    <property type="match status" value="1"/>
</dbReference>
<sequence>MDQVEASSVEFLDLSGIEEQERAWIITSLHSSNPKIKLPWSKTSQVYTCDESTTYGEYANGEPQTNHDSSTVRQQHTNGVASASYVAIDEVVPTAKSWASLFNKGGSLADKFSVRDPMPSIVVPQKSDVKLKNVAKISLKEPFKSHFDDPNLIRMGEFLSSFAADSRIISLQPRGLINRSNYCYINSILQAILACPPVYNLLVGLSESTSPSTEKKRITPTIDSMTKFVREFNHLPAGMRVGRRLDKNQKKEHSILINCDTPFEPFWFHKLLSGVRSDTFVVEGRQEDAEEFLCCLLNGLNDEMLELMKLVDSSSLDTPSIDSSFSSDEDKEWQVMGPKNKGAITRRTEFSRTPISDIFGGSLRSRLHRSGDQSTDNIQPFFTLQLNIEKTNTVREALDMLVCKNQLEGVTSSKTNEEVEAWQQVTLEELPLVLVLHLKCFDYKLDGCSKIMKALEFPIDLKIESKMLSLKSNYTPKEKQYKLFAIVYHEGKEATKGHYVTDAYHVGYASWLRYDDASVKAIPEEHVLNPLGTRVPYLLFYRRSDSLNKNK</sequence>
<dbReference type="GO" id="GO:0010506">
    <property type="term" value="P:regulation of autophagy"/>
    <property type="evidence" value="ECO:0007669"/>
    <property type="project" value="TreeGrafter"/>
</dbReference>
<keyword evidence="5" id="KW-0833">Ubl conjugation pathway</keyword>
<dbReference type="Pfam" id="PF00443">
    <property type="entry name" value="UCH"/>
    <property type="match status" value="1"/>
</dbReference>
<keyword evidence="6" id="KW-0378">Hydrolase</keyword>
<dbReference type="Gene3D" id="3.90.70.10">
    <property type="entry name" value="Cysteine proteinases"/>
    <property type="match status" value="1"/>
</dbReference>
<accession>A0A1Y1LIL6</accession>
<keyword evidence="7" id="KW-0788">Thiol protease</keyword>
<dbReference type="FunFam" id="3.90.70.10:FF:000092">
    <property type="entry name" value="Ubiquitin carboxyl-terminal hydrolase"/>
    <property type="match status" value="1"/>
</dbReference>